<organism evidence="3 4">
    <name type="scientific">Rhizoctonia solani</name>
    <dbReference type="NCBI Taxonomy" id="456999"/>
    <lineage>
        <taxon>Eukaryota</taxon>
        <taxon>Fungi</taxon>
        <taxon>Dikarya</taxon>
        <taxon>Basidiomycota</taxon>
        <taxon>Agaricomycotina</taxon>
        <taxon>Agaricomycetes</taxon>
        <taxon>Cantharellales</taxon>
        <taxon>Ceratobasidiaceae</taxon>
        <taxon>Rhizoctonia</taxon>
    </lineage>
</organism>
<keyword evidence="2" id="KW-1133">Transmembrane helix</keyword>
<evidence type="ECO:0000256" key="2">
    <source>
        <dbReference type="SAM" id="Phobius"/>
    </source>
</evidence>
<reference evidence="3" key="1">
    <citation type="submission" date="2021-01" db="EMBL/GenBank/DDBJ databases">
        <authorList>
            <person name="Kaushik A."/>
        </authorList>
    </citation>
    <scope>NUCLEOTIDE SEQUENCE</scope>
    <source>
        <strain evidence="3">AG4-RS23</strain>
    </source>
</reference>
<keyword evidence="2" id="KW-0472">Membrane</keyword>
<dbReference type="EMBL" id="CAJMWY010001644">
    <property type="protein sequence ID" value="CAE6472146.1"/>
    <property type="molecule type" value="Genomic_DNA"/>
</dbReference>
<feature type="transmembrane region" description="Helical" evidence="2">
    <location>
        <begin position="291"/>
        <end position="314"/>
    </location>
</feature>
<dbReference type="Proteomes" id="UP000663861">
    <property type="component" value="Unassembled WGS sequence"/>
</dbReference>
<feature type="region of interest" description="Disordered" evidence="1">
    <location>
        <begin position="349"/>
        <end position="371"/>
    </location>
</feature>
<name>A0A8H3C2E7_9AGAM</name>
<gene>
    <name evidence="3" type="ORF">RDB_LOCUS84316</name>
</gene>
<comment type="caution">
    <text evidence="3">The sequence shown here is derived from an EMBL/GenBank/DDBJ whole genome shotgun (WGS) entry which is preliminary data.</text>
</comment>
<evidence type="ECO:0000313" key="3">
    <source>
        <dbReference type="EMBL" id="CAE6472146.1"/>
    </source>
</evidence>
<keyword evidence="2" id="KW-0812">Transmembrane</keyword>
<sequence length="405" mass="44084">MRQYDGALEATLEACKVAEKVPPLGKGKTSNMSNLPPWDLLSFRFGWDLNITTTIPQCSTVTFDYQGTTNGRVVNPSPTPPYNLIMYSDGFEPWTISMNNSATNGQTQWLANLPAGPTFAVSMEDSRGYSGGVLYKAVEMAPGVGCDLASPLRASSLDISIDGSRWIFLCRETLVTVSNGSPPYMLKFISLDHQTPKTMRFALSPFRFRLDASAGVEYWMAVYDSRGGSGVKGPYQVESSLDGSCLGLATTVTAGKFSTMYPGGTARPDETGGGSESENVLNGFWVSANTAAIMAVLIPLVTIAFASVLLRLCFKHSHRLYPLDSRGLRRIEHPSDYYVECMPAAKCGGRNADTASDQKSSGAFEPPDSAKLKRLVNPDSHHLGPVDAEFFDFEALRNQRDMEQI</sequence>
<dbReference type="AlphaFoldDB" id="A0A8H3C2E7"/>
<evidence type="ECO:0000313" key="4">
    <source>
        <dbReference type="Proteomes" id="UP000663861"/>
    </source>
</evidence>
<protein>
    <submittedName>
        <fullName evidence="3">Uncharacterized protein</fullName>
    </submittedName>
</protein>
<proteinExistence type="predicted"/>
<evidence type="ECO:0000256" key="1">
    <source>
        <dbReference type="SAM" id="MobiDB-lite"/>
    </source>
</evidence>
<accession>A0A8H3C2E7</accession>